<evidence type="ECO:0000313" key="5">
    <source>
        <dbReference type="Proteomes" id="UP000001396"/>
    </source>
</evidence>
<dbReference type="STRING" id="670386.D3AZA0"/>
<proteinExistence type="predicted"/>
<feature type="domain" description="Lipase maturation factor 1/2 N-terminal" evidence="3">
    <location>
        <begin position="154"/>
        <end position="238"/>
    </location>
</feature>
<gene>
    <name evidence="4" type="ORF">PPL_01440</name>
</gene>
<feature type="transmembrane region" description="Helical" evidence="2">
    <location>
        <begin position="96"/>
        <end position="122"/>
    </location>
</feature>
<dbReference type="GeneID" id="31356968"/>
<feature type="region of interest" description="Disordered" evidence="1">
    <location>
        <begin position="1"/>
        <end position="24"/>
    </location>
</feature>
<protein>
    <submittedName>
        <fullName evidence="4">Transmembrane protein</fullName>
    </submittedName>
</protein>
<name>D3AZA0_HETP5</name>
<keyword evidence="2" id="KW-1133">Transmembrane helix</keyword>
<dbReference type="GO" id="GO:0051604">
    <property type="term" value="P:protein maturation"/>
    <property type="evidence" value="ECO:0007669"/>
    <property type="project" value="InterPro"/>
</dbReference>
<dbReference type="InParanoid" id="D3AZA0"/>
<keyword evidence="2" id="KW-0472">Membrane</keyword>
<dbReference type="Proteomes" id="UP000001396">
    <property type="component" value="Unassembled WGS sequence"/>
</dbReference>
<evidence type="ECO:0000256" key="1">
    <source>
        <dbReference type="SAM" id="MobiDB-lite"/>
    </source>
</evidence>
<evidence type="ECO:0000313" key="4">
    <source>
        <dbReference type="EMBL" id="EFA85483.1"/>
    </source>
</evidence>
<reference evidence="4 5" key="1">
    <citation type="journal article" date="2011" name="Genome Res.">
        <title>Phylogeny-wide analysis of social amoeba genomes highlights ancient origins for complex intercellular communication.</title>
        <authorList>
            <person name="Heidel A.J."/>
            <person name="Lawal H.M."/>
            <person name="Felder M."/>
            <person name="Schilde C."/>
            <person name="Helps N.R."/>
            <person name="Tunggal B."/>
            <person name="Rivero F."/>
            <person name="John U."/>
            <person name="Schleicher M."/>
            <person name="Eichinger L."/>
            <person name="Platzer M."/>
            <person name="Noegel A.A."/>
            <person name="Schaap P."/>
            <person name="Gloeckner G."/>
        </authorList>
    </citation>
    <scope>NUCLEOTIDE SEQUENCE [LARGE SCALE GENOMIC DNA]</scope>
    <source>
        <strain evidence="5">ATCC 26659 / Pp 5 / PN500</strain>
    </source>
</reference>
<feature type="transmembrane region" description="Helical" evidence="2">
    <location>
        <begin position="36"/>
        <end position="60"/>
    </location>
</feature>
<dbReference type="InterPro" id="IPR057434">
    <property type="entry name" value="LMF1/2_N"/>
</dbReference>
<feature type="compositionally biased region" description="Low complexity" evidence="1">
    <location>
        <begin position="1"/>
        <end position="19"/>
    </location>
</feature>
<dbReference type="RefSeq" id="XP_020437591.1">
    <property type="nucleotide sequence ID" value="XM_020572448.1"/>
</dbReference>
<dbReference type="AlphaFoldDB" id="D3AZA0"/>
<dbReference type="PANTHER" id="PTHR14463">
    <property type="entry name" value="LIPASE MATURATION FACTOR"/>
    <property type="match status" value="1"/>
</dbReference>
<dbReference type="EMBL" id="ADBJ01000007">
    <property type="protein sequence ID" value="EFA85483.1"/>
    <property type="molecule type" value="Genomic_DNA"/>
</dbReference>
<keyword evidence="5" id="KW-1185">Reference proteome</keyword>
<dbReference type="GO" id="GO:0005789">
    <property type="term" value="C:endoplasmic reticulum membrane"/>
    <property type="evidence" value="ECO:0007669"/>
    <property type="project" value="TreeGrafter"/>
</dbReference>
<evidence type="ECO:0000256" key="2">
    <source>
        <dbReference type="SAM" id="Phobius"/>
    </source>
</evidence>
<organism evidence="4 5">
    <name type="scientific">Heterostelium pallidum (strain ATCC 26659 / Pp 5 / PN500)</name>
    <name type="common">Cellular slime mold</name>
    <name type="synonym">Polysphondylium pallidum</name>
    <dbReference type="NCBI Taxonomy" id="670386"/>
    <lineage>
        <taxon>Eukaryota</taxon>
        <taxon>Amoebozoa</taxon>
        <taxon>Evosea</taxon>
        <taxon>Eumycetozoa</taxon>
        <taxon>Dictyostelia</taxon>
        <taxon>Acytosteliales</taxon>
        <taxon>Acytosteliaceae</taxon>
        <taxon>Heterostelium</taxon>
    </lineage>
</organism>
<accession>D3AZA0</accession>
<dbReference type="PANTHER" id="PTHR14463:SF5">
    <property type="entry name" value="LIPASE MATURATION FACTOR 2"/>
    <property type="match status" value="1"/>
</dbReference>
<keyword evidence="2 4" id="KW-0812">Transmembrane</keyword>
<sequence length="302" mass="34047">MISSEQSNLQQQQQQQQQPWKKKKQSFKEKQRKSSFYLATWLFLKILSVVFFISFFSSYIQIKGLVGDDGILPLTSILESNVGTSSSSSVAEVNSIWLFFINTLGLSVNTLLHLICISGLIFSALSIFTISHSVYLGFMWFFYYCIVDVGQIFYAYQWDQLLLETAFLAIFISPFNSKYDEKPSQPIRYLLKWLLFRLMFGSGISKLTPIWSSLQAMCYHYETQCIPNAFFHTKHSQTETTGSRTGAKSIVSSETTGFRSVQYQLKESVGALCIYIGGNIVDLLDDALPTTPVGTGADPACA</sequence>
<dbReference type="InterPro" id="IPR009613">
    <property type="entry name" value="LMF"/>
</dbReference>
<comment type="caution">
    <text evidence="4">The sequence shown here is derived from an EMBL/GenBank/DDBJ whole genome shotgun (WGS) entry which is preliminary data.</text>
</comment>
<dbReference type="Pfam" id="PF06762">
    <property type="entry name" value="LMF1"/>
    <property type="match status" value="1"/>
</dbReference>
<evidence type="ECO:0000259" key="3">
    <source>
        <dbReference type="Pfam" id="PF06762"/>
    </source>
</evidence>